<sequence>MTTQYRGRSGATVRRARRTLDQDELRFLREMETTHLAGRVTDLYGETRHLKPMGGRAPMGEYLAEVWQRRHFIMRESRNKVLSRTNDTRLGPLWLVLSPILLAAFYWLIFGVVLGVSRGMDNFVAFIIIGILMFQFTSGTLSQSVRCIVSSKAMIKSFSYPRAAIPISLVIRELLAQVLIIVVMMVMILAIPPHVTISTVWLFVPVVLVLQTLINLGIAFFFARFGFKFPDVAQAMSFVVRVLMYASGVIFPVERFLDHPTALAIVKANPVWMILDAYRSILMENTIPDLSTWLGLAAWAVGLLSFGFIYFWQAEEDYARDER</sequence>
<dbReference type="Proteomes" id="UP001219037">
    <property type="component" value="Chromosome"/>
</dbReference>
<evidence type="ECO:0000256" key="2">
    <source>
        <dbReference type="ARBA" id="ARBA00007783"/>
    </source>
</evidence>
<evidence type="ECO:0000313" key="13">
    <source>
        <dbReference type="Proteomes" id="UP001219037"/>
    </source>
</evidence>
<evidence type="ECO:0000256" key="10">
    <source>
        <dbReference type="RuleBase" id="RU361157"/>
    </source>
</evidence>
<dbReference type="PROSITE" id="PS51012">
    <property type="entry name" value="ABC_TM2"/>
    <property type="match status" value="1"/>
</dbReference>
<feature type="transmembrane region" description="Helical" evidence="10">
    <location>
        <begin position="123"/>
        <end position="142"/>
    </location>
</feature>
<evidence type="ECO:0000256" key="3">
    <source>
        <dbReference type="ARBA" id="ARBA00022448"/>
    </source>
</evidence>
<keyword evidence="9" id="KW-0046">Antibiotic resistance</keyword>
<comment type="subcellular location">
    <subcellularLocation>
        <location evidence="1">Cell inner membrane</location>
        <topology evidence="1">Multi-pass membrane protein</topology>
    </subcellularLocation>
    <subcellularLocation>
        <location evidence="10">Cell membrane</location>
        <topology evidence="10">Multi-pass membrane protein</topology>
    </subcellularLocation>
</comment>
<reference evidence="12 13" key="1">
    <citation type="submission" date="2023-04" db="EMBL/GenBank/DDBJ databases">
        <title>Funneling lignin-derived compounds into biodiesel using alkali-halophilic Citricoccus sp. P2.</title>
        <authorList>
            <person name="Luo C.-B."/>
        </authorList>
    </citation>
    <scope>NUCLEOTIDE SEQUENCE [LARGE SCALE GENOMIC DNA]</scope>
    <source>
        <strain evidence="12 13">P2</strain>
    </source>
</reference>
<proteinExistence type="inferred from homology"/>
<feature type="transmembrane region" description="Helical" evidence="10">
    <location>
        <begin position="200"/>
        <end position="223"/>
    </location>
</feature>
<evidence type="ECO:0000256" key="9">
    <source>
        <dbReference type="ARBA" id="ARBA00023251"/>
    </source>
</evidence>
<keyword evidence="5" id="KW-0997">Cell inner membrane</keyword>
<feature type="transmembrane region" description="Helical" evidence="10">
    <location>
        <begin position="163"/>
        <end position="188"/>
    </location>
</feature>
<keyword evidence="7 10" id="KW-1133">Transmembrane helix</keyword>
<evidence type="ECO:0000256" key="1">
    <source>
        <dbReference type="ARBA" id="ARBA00004429"/>
    </source>
</evidence>
<feature type="transmembrane region" description="Helical" evidence="10">
    <location>
        <begin position="93"/>
        <end position="117"/>
    </location>
</feature>
<evidence type="ECO:0000256" key="4">
    <source>
        <dbReference type="ARBA" id="ARBA00022475"/>
    </source>
</evidence>
<comment type="similarity">
    <text evidence="2 10">Belongs to the ABC-2 integral membrane protein family.</text>
</comment>
<feature type="domain" description="ABC transmembrane type-2" evidence="11">
    <location>
        <begin position="90"/>
        <end position="314"/>
    </location>
</feature>
<gene>
    <name evidence="12" type="ORF">P8192_00975</name>
</gene>
<evidence type="ECO:0000256" key="5">
    <source>
        <dbReference type="ARBA" id="ARBA00022519"/>
    </source>
</evidence>
<dbReference type="InterPro" id="IPR013525">
    <property type="entry name" value="ABC2_TM"/>
</dbReference>
<dbReference type="PANTHER" id="PTHR30413:SF8">
    <property type="entry name" value="TRANSPORT PERMEASE PROTEIN"/>
    <property type="match status" value="1"/>
</dbReference>
<keyword evidence="6 10" id="KW-0812">Transmembrane</keyword>
<dbReference type="PRINTS" id="PR00164">
    <property type="entry name" value="ABC2TRNSPORT"/>
</dbReference>
<feature type="transmembrane region" description="Helical" evidence="10">
    <location>
        <begin position="235"/>
        <end position="253"/>
    </location>
</feature>
<evidence type="ECO:0000259" key="11">
    <source>
        <dbReference type="PROSITE" id="PS51012"/>
    </source>
</evidence>
<dbReference type="Pfam" id="PF01061">
    <property type="entry name" value="ABC2_membrane"/>
    <property type="match status" value="1"/>
</dbReference>
<dbReference type="InterPro" id="IPR000412">
    <property type="entry name" value="ABC_2_transport"/>
</dbReference>
<dbReference type="PANTHER" id="PTHR30413">
    <property type="entry name" value="INNER MEMBRANE TRANSPORT PERMEASE"/>
    <property type="match status" value="1"/>
</dbReference>
<evidence type="ECO:0000256" key="7">
    <source>
        <dbReference type="ARBA" id="ARBA00022989"/>
    </source>
</evidence>
<keyword evidence="13" id="KW-1185">Reference proteome</keyword>
<dbReference type="InterPro" id="IPR047817">
    <property type="entry name" value="ABC2_TM_bact-type"/>
</dbReference>
<name>A0ABY8H6G9_9MICC</name>
<protein>
    <recommendedName>
        <fullName evidence="10">Transport permease protein</fullName>
    </recommendedName>
</protein>
<evidence type="ECO:0000256" key="6">
    <source>
        <dbReference type="ARBA" id="ARBA00022692"/>
    </source>
</evidence>
<dbReference type="EMBL" id="CP121252">
    <property type="protein sequence ID" value="WFP16733.1"/>
    <property type="molecule type" value="Genomic_DNA"/>
</dbReference>
<organism evidence="12 13">
    <name type="scientific">Citricoccus muralis</name>
    <dbReference type="NCBI Taxonomy" id="169134"/>
    <lineage>
        <taxon>Bacteria</taxon>
        <taxon>Bacillati</taxon>
        <taxon>Actinomycetota</taxon>
        <taxon>Actinomycetes</taxon>
        <taxon>Micrococcales</taxon>
        <taxon>Micrococcaceae</taxon>
        <taxon>Citricoccus</taxon>
    </lineage>
</organism>
<feature type="transmembrane region" description="Helical" evidence="10">
    <location>
        <begin position="290"/>
        <end position="312"/>
    </location>
</feature>
<keyword evidence="4 10" id="KW-1003">Cell membrane</keyword>
<dbReference type="RefSeq" id="WP_278157830.1">
    <property type="nucleotide sequence ID" value="NZ_CP121252.1"/>
</dbReference>
<accession>A0ABY8H6G9</accession>
<keyword evidence="8 10" id="KW-0472">Membrane</keyword>
<evidence type="ECO:0000256" key="8">
    <source>
        <dbReference type="ARBA" id="ARBA00023136"/>
    </source>
</evidence>
<evidence type="ECO:0000313" key="12">
    <source>
        <dbReference type="EMBL" id="WFP16733.1"/>
    </source>
</evidence>
<keyword evidence="3 10" id="KW-0813">Transport</keyword>